<feature type="region of interest" description="Disordered" evidence="2">
    <location>
        <begin position="775"/>
        <end position="828"/>
    </location>
</feature>
<accession>A0AAV7SVN5</accession>
<dbReference type="InterPro" id="IPR036236">
    <property type="entry name" value="Znf_C2H2_sf"/>
</dbReference>
<sequence>MEAAKALVIGLVGAIQSAAAVMRPGDSSEARPAAQEGPQAATARAQTGGDTARARGHAHSGNCFRTPRAPEATHRCCKKPGPGDRSVAAGAASAAADPEVIPLPGQRGGSEACEGLRRRSRAGSRILAVRRHLRLKHHYIGMGRTQAPGKKVKVQRSPQSVRAILPSSPVHDVSASRSRNNAQMDLKLESLSGNLSHIILLSMLEQLEAKLDDLQNTLKDVPSRVAGFMEQIWIAKSQYPLPNAGVSLEMVCPMSIRDCAVSQSPATPQLDRPGDPSLCLQPVFADRHARKQDCRLSSPTYVKVRPDESSLYLQPVLPDRRDPLQGRSMQPGFSDVHELQQDQYMQPGFPDGNELKQDCTESRCPQTDHSVRSLNGKLCLQQEFVDGQTPQQDHNIQPVSPEEREPDKHLKPEPSPLSANSWDQQQNFCPRPLFPAGDEPPQNHCKKPVLPNAKEPDEQVQEELMCFDCQDPQENQCLQPVSPDGKAPCEHLQSGLLSLDGFGSQQTHCLQLAFQDTQSQQHLCLKQEFPYAQGPNVDYELESLHRELESMRPEAQEPDQNYKVEPLHPVEQDSNQNDKLEPPWCDARGSYQNDKLEPPCTDAHGSYQKEKLEPPCTDTQGSYQNDKLEPPCTDAQGSYQNDKLEPPCTDKQGSYQNDKLEPPCTDAQGSYQNDKLEPPCTDAQGSYQNEKLQPPFSDARDSDRNSVLEPLRPESKDQHQNYKLELLCSDERGPSVPPSCLGLDTTTADQDALTNSMERGNTKSHILLLKAFPGGARRGAARQRGRREPEEKKTPTPRMPECPETAQQSHFESMDGKESHKSSGGKKNFTQNIHLRKHHRMHMRERHFACNVCEKGFITDRVLLDFQQDNQALLAHFT</sequence>
<evidence type="ECO:0000313" key="5">
    <source>
        <dbReference type="Proteomes" id="UP001066276"/>
    </source>
</evidence>
<evidence type="ECO:0000256" key="3">
    <source>
        <dbReference type="SAM" id="SignalP"/>
    </source>
</evidence>
<feature type="region of interest" description="Disordered" evidence="2">
    <location>
        <begin position="347"/>
        <end position="367"/>
    </location>
</feature>
<keyword evidence="5" id="KW-1185">Reference proteome</keyword>
<dbReference type="AlphaFoldDB" id="A0AAV7SVN5"/>
<feature type="compositionally biased region" description="Polar residues" evidence="2">
    <location>
        <begin position="417"/>
        <end position="428"/>
    </location>
</feature>
<dbReference type="Proteomes" id="UP001066276">
    <property type="component" value="Chromosome 4_1"/>
</dbReference>
<feature type="compositionally biased region" description="Basic and acidic residues" evidence="2">
    <location>
        <begin position="698"/>
        <end position="720"/>
    </location>
</feature>
<keyword evidence="1" id="KW-0175">Coiled coil</keyword>
<comment type="caution">
    <text evidence="4">The sequence shown here is derived from an EMBL/GenBank/DDBJ whole genome shotgun (WGS) entry which is preliminary data.</text>
</comment>
<keyword evidence="3" id="KW-0732">Signal</keyword>
<reference evidence="4" key="1">
    <citation type="journal article" date="2022" name="bioRxiv">
        <title>Sequencing and chromosome-scale assembly of the giantPleurodeles waltlgenome.</title>
        <authorList>
            <person name="Brown T."/>
            <person name="Elewa A."/>
            <person name="Iarovenko S."/>
            <person name="Subramanian E."/>
            <person name="Araus A.J."/>
            <person name="Petzold A."/>
            <person name="Susuki M."/>
            <person name="Suzuki K.-i.T."/>
            <person name="Hayashi T."/>
            <person name="Toyoda A."/>
            <person name="Oliveira C."/>
            <person name="Osipova E."/>
            <person name="Leigh N.D."/>
            <person name="Simon A."/>
            <person name="Yun M.H."/>
        </authorList>
    </citation>
    <scope>NUCLEOTIDE SEQUENCE</scope>
    <source>
        <strain evidence="4">20211129_DDA</strain>
        <tissue evidence="4">Liver</tissue>
    </source>
</reference>
<feature type="compositionally biased region" description="Basic and acidic residues" evidence="2">
    <location>
        <begin position="567"/>
        <end position="581"/>
    </location>
</feature>
<dbReference type="SUPFAM" id="SSF57667">
    <property type="entry name" value="beta-beta-alpha zinc fingers"/>
    <property type="match status" value="1"/>
</dbReference>
<evidence type="ECO:0000256" key="2">
    <source>
        <dbReference type="SAM" id="MobiDB-lite"/>
    </source>
</evidence>
<feature type="region of interest" description="Disordered" evidence="2">
    <location>
        <begin position="23"/>
        <end position="90"/>
    </location>
</feature>
<gene>
    <name evidence="4" type="ORF">NDU88_000115</name>
</gene>
<feature type="compositionally biased region" description="Basic and acidic residues" evidence="2">
    <location>
        <begin position="812"/>
        <end position="821"/>
    </location>
</feature>
<feature type="signal peptide" evidence="3">
    <location>
        <begin position="1"/>
        <end position="20"/>
    </location>
</feature>
<dbReference type="Gene3D" id="3.30.160.60">
    <property type="entry name" value="Classic Zinc Finger"/>
    <property type="match status" value="1"/>
</dbReference>
<dbReference type="EMBL" id="JANPWB010000007">
    <property type="protein sequence ID" value="KAJ1168166.1"/>
    <property type="molecule type" value="Genomic_DNA"/>
</dbReference>
<feature type="compositionally biased region" description="Polar residues" evidence="2">
    <location>
        <begin position="388"/>
        <end position="398"/>
    </location>
</feature>
<feature type="region of interest" description="Disordered" evidence="2">
    <location>
        <begin position="567"/>
        <end position="720"/>
    </location>
</feature>
<protein>
    <submittedName>
        <fullName evidence="4">Uncharacterized protein</fullName>
    </submittedName>
</protein>
<organism evidence="4 5">
    <name type="scientific">Pleurodeles waltl</name>
    <name type="common">Iberian ribbed newt</name>
    <dbReference type="NCBI Taxonomy" id="8319"/>
    <lineage>
        <taxon>Eukaryota</taxon>
        <taxon>Metazoa</taxon>
        <taxon>Chordata</taxon>
        <taxon>Craniata</taxon>
        <taxon>Vertebrata</taxon>
        <taxon>Euteleostomi</taxon>
        <taxon>Amphibia</taxon>
        <taxon>Batrachia</taxon>
        <taxon>Caudata</taxon>
        <taxon>Salamandroidea</taxon>
        <taxon>Salamandridae</taxon>
        <taxon>Pleurodelinae</taxon>
        <taxon>Pleurodeles</taxon>
    </lineage>
</organism>
<feature type="region of interest" description="Disordered" evidence="2">
    <location>
        <begin position="386"/>
        <end position="445"/>
    </location>
</feature>
<proteinExistence type="predicted"/>
<evidence type="ECO:0000256" key="1">
    <source>
        <dbReference type="SAM" id="Coils"/>
    </source>
</evidence>
<feature type="compositionally biased region" description="Basic and acidic residues" evidence="2">
    <location>
        <begin position="401"/>
        <end position="412"/>
    </location>
</feature>
<feature type="coiled-coil region" evidence="1">
    <location>
        <begin position="197"/>
        <end position="224"/>
    </location>
</feature>
<evidence type="ECO:0000313" key="4">
    <source>
        <dbReference type="EMBL" id="KAJ1168166.1"/>
    </source>
</evidence>
<feature type="chain" id="PRO_5043832361" evidence="3">
    <location>
        <begin position="21"/>
        <end position="878"/>
    </location>
</feature>
<name>A0AAV7SVN5_PLEWA</name>